<feature type="signal peptide" evidence="1">
    <location>
        <begin position="1"/>
        <end position="24"/>
    </location>
</feature>
<protein>
    <submittedName>
        <fullName evidence="2">Uncharacterized protein</fullName>
    </submittedName>
</protein>
<dbReference type="Proteomes" id="UP000024837">
    <property type="component" value="Unassembled WGS sequence"/>
</dbReference>
<organism evidence="2 3">
    <name type="scientific">Drechslerella stenobrocha 248</name>
    <dbReference type="NCBI Taxonomy" id="1043628"/>
    <lineage>
        <taxon>Eukaryota</taxon>
        <taxon>Fungi</taxon>
        <taxon>Dikarya</taxon>
        <taxon>Ascomycota</taxon>
        <taxon>Pezizomycotina</taxon>
        <taxon>Orbiliomycetes</taxon>
        <taxon>Orbiliales</taxon>
        <taxon>Orbiliaceae</taxon>
        <taxon>Drechslerella</taxon>
    </lineage>
</organism>
<proteinExistence type="predicted"/>
<gene>
    <name evidence="2" type="ORF">DRE_01550</name>
</gene>
<sequence>MHFFFEKAAVLLGLGLLALQPSLAAPACNNQCYHCPSVLRLCPGNINLNRVCHDTRRFPRTQRPPCTTTAIKTHKVTIHNACTRTRTATKYSPTRTVTWTRGPVVTKTSVVATRTVSVTVKETYVTTITSTITTIDQTLTWAASPTPRIINRAAAFDISAACYCHLGLAPKKTVVHYKHRKTIIYKPTKTRYQTKTICKPTTKTITRSGTVTKGVTSTITKPIATTTTTLWTTTTFLDHRPTTTTIFPPPTSSHCPISDVVAAPFPLGNEIYALLNRYSGSGFTTPYMSNDTSQFRYRTIFADSVCEAVFVCAANAGAYNWPSFAVVRYYDSFNNWWGCHALVTLDPIVTGDNFVTPEGNPLPPGVTISPGTPYVINDRTRWNIPNNRVREAHHYAFSGKSLANGFSLFGITCQHIPQPGITYHQSRYIAGYTLNDRNIANPPGAPAPISREFTTNNGCEAVRSCAEFARNGGAVVYKSFNVWWDFVRGVWVCRAMFGRASEFAAFNVFNYNAVVSYGFESYPDGR</sequence>
<keyword evidence="3" id="KW-1185">Reference proteome</keyword>
<dbReference type="EMBL" id="KI966457">
    <property type="protein sequence ID" value="EWC43663.1"/>
    <property type="molecule type" value="Genomic_DNA"/>
</dbReference>
<evidence type="ECO:0000256" key="1">
    <source>
        <dbReference type="SAM" id="SignalP"/>
    </source>
</evidence>
<evidence type="ECO:0000313" key="3">
    <source>
        <dbReference type="Proteomes" id="UP000024837"/>
    </source>
</evidence>
<dbReference type="HOGENOM" id="CLU_517801_0_0_1"/>
<reference evidence="2 3" key="1">
    <citation type="submission" date="2013-05" db="EMBL/GenBank/DDBJ databases">
        <title>Drechslerella stenobrocha genome reveals carnivorous origination and mechanical trapping mechanism of predatory fungi.</title>
        <authorList>
            <person name="Liu X."/>
            <person name="Zhang W."/>
            <person name="Liu K."/>
        </authorList>
    </citation>
    <scope>NUCLEOTIDE SEQUENCE [LARGE SCALE GENOMIC DNA]</scope>
    <source>
        <strain evidence="2 3">248</strain>
    </source>
</reference>
<accession>W7HUZ5</accession>
<name>W7HUZ5_9PEZI</name>
<evidence type="ECO:0000313" key="2">
    <source>
        <dbReference type="EMBL" id="EWC43663.1"/>
    </source>
</evidence>
<keyword evidence="1" id="KW-0732">Signal</keyword>
<dbReference type="AlphaFoldDB" id="W7HUZ5"/>
<feature type="chain" id="PRO_5004893505" evidence="1">
    <location>
        <begin position="25"/>
        <end position="526"/>
    </location>
</feature>
<dbReference type="OrthoDB" id="10452847at2759"/>